<dbReference type="SUPFAM" id="SSF51556">
    <property type="entry name" value="Metallo-dependent hydrolases"/>
    <property type="match status" value="1"/>
</dbReference>
<evidence type="ECO:0000313" key="3">
    <source>
        <dbReference type="EMBL" id="EXI88302.1"/>
    </source>
</evidence>
<dbReference type="PANTHER" id="PTHR21240">
    <property type="entry name" value="2-AMINO-3-CARBOXYLMUCONATE-6-SEMIALDEHYDE DECARBOXYLASE"/>
    <property type="match status" value="1"/>
</dbReference>
<dbReference type="Proteomes" id="UP000022141">
    <property type="component" value="Unassembled WGS sequence"/>
</dbReference>
<dbReference type="PATRIC" id="fig|1454004.3.peg.2266"/>
<gene>
    <name evidence="3" type="ORF">AW11_02188</name>
</gene>
<name>A0A011QG39_ACCRE</name>
<dbReference type="GO" id="GO:0016831">
    <property type="term" value="F:carboxy-lyase activity"/>
    <property type="evidence" value="ECO:0007669"/>
    <property type="project" value="InterPro"/>
</dbReference>
<dbReference type="Pfam" id="PF04909">
    <property type="entry name" value="Amidohydro_2"/>
    <property type="match status" value="1"/>
</dbReference>
<proteinExistence type="predicted"/>
<dbReference type="Gene3D" id="3.20.20.140">
    <property type="entry name" value="Metal-dependent hydrolases"/>
    <property type="match status" value="1"/>
</dbReference>
<evidence type="ECO:0000313" key="4">
    <source>
        <dbReference type="Proteomes" id="UP000022141"/>
    </source>
</evidence>
<comment type="caution">
    <text evidence="3">The sequence shown here is derived from an EMBL/GenBank/DDBJ whole genome shotgun (WGS) entry which is preliminary data.</text>
</comment>
<keyword evidence="1" id="KW-0456">Lyase</keyword>
<reference evidence="3" key="1">
    <citation type="submission" date="2014-02" db="EMBL/GenBank/DDBJ databases">
        <title>Expanding our view of genomic diversity in Candidatus Accumulibacter clades.</title>
        <authorList>
            <person name="Skennerton C.T."/>
            <person name="Barr J.J."/>
            <person name="Slater F.R."/>
            <person name="Bond P.L."/>
            <person name="Tyson G.W."/>
        </authorList>
    </citation>
    <scope>NUCLEOTIDE SEQUENCE [LARGE SCALE GENOMIC DNA]</scope>
</reference>
<evidence type="ECO:0000259" key="2">
    <source>
        <dbReference type="Pfam" id="PF04909"/>
    </source>
</evidence>
<dbReference type="InterPro" id="IPR006680">
    <property type="entry name" value="Amidohydro-rel"/>
</dbReference>
<organism evidence="3 4">
    <name type="scientific">Accumulibacter regalis</name>
    <dbReference type="NCBI Taxonomy" id="522306"/>
    <lineage>
        <taxon>Bacteria</taxon>
        <taxon>Pseudomonadati</taxon>
        <taxon>Pseudomonadota</taxon>
        <taxon>Betaproteobacteria</taxon>
        <taxon>Candidatus Accumulibacter</taxon>
    </lineage>
</organism>
<sequence length="268" mass="30040">MQFFDSLTHVTRDGSWCGEKRYDASLAKLLTDMDEGGVHRACLVAIADYVDNEVVIESARAYPDRFVPIAGLNPRSLPTLRRVEAAVAELAAQGFAGIKLHPRLNDYDPLDAKCIAAIDAAAEHGLVILLDTLFRRRGLATTNAPDSIDYIANACPDTRILLLHAAGPSMLDLFEIVRANPKLMLDFSFTIMRYAGSRLDEDMRYLFATTDQLITIGSDFPEYPPRTILERFKRLSEGIESHRIENIMYRNLERLFADYTVTTPANEP</sequence>
<dbReference type="GO" id="GO:0016787">
    <property type="term" value="F:hydrolase activity"/>
    <property type="evidence" value="ECO:0007669"/>
    <property type="project" value="UniProtKB-KW"/>
</dbReference>
<keyword evidence="3" id="KW-0378">Hydrolase</keyword>
<dbReference type="InterPro" id="IPR032465">
    <property type="entry name" value="ACMSD"/>
</dbReference>
<dbReference type="InterPro" id="IPR032466">
    <property type="entry name" value="Metal_Hydrolase"/>
</dbReference>
<feature type="domain" description="Amidohydrolase-related" evidence="2">
    <location>
        <begin position="19"/>
        <end position="233"/>
    </location>
</feature>
<protein>
    <submittedName>
        <fullName evidence="3">Metal-dependent hydrolase of the TIM-barrel fold protein</fullName>
    </submittedName>
</protein>
<dbReference type="AlphaFoldDB" id="A0A011QG39"/>
<dbReference type="eggNOG" id="COG2159">
    <property type="taxonomic scope" value="Bacteria"/>
</dbReference>
<dbReference type="EMBL" id="JEMY01000027">
    <property type="protein sequence ID" value="EXI88302.1"/>
    <property type="molecule type" value="Genomic_DNA"/>
</dbReference>
<keyword evidence="4" id="KW-1185">Reference proteome</keyword>
<accession>A0A011QG39</accession>
<dbReference type="STRING" id="1454004.AW11_02188"/>
<evidence type="ECO:0000256" key="1">
    <source>
        <dbReference type="ARBA" id="ARBA00023239"/>
    </source>
</evidence>